<reference evidence="2" key="1">
    <citation type="journal article" date="2019" name="Nat. Commun.">
        <title>The genome of broomcorn millet.</title>
        <authorList>
            <person name="Zou C."/>
            <person name="Miki D."/>
            <person name="Li D."/>
            <person name="Tang Q."/>
            <person name="Xiao L."/>
            <person name="Rajput S."/>
            <person name="Deng P."/>
            <person name="Jia W."/>
            <person name="Huang R."/>
            <person name="Zhang M."/>
            <person name="Sun Y."/>
            <person name="Hu J."/>
            <person name="Fu X."/>
            <person name="Schnable P.S."/>
            <person name="Li F."/>
            <person name="Zhang H."/>
            <person name="Feng B."/>
            <person name="Zhu X."/>
            <person name="Liu R."/>
            <person name="Schnable J.C."/>
            <person name="Zhu J.-K."/>
            <person name="Zhang H."/>
        </authorList>
    </citation>
    <scope>NUCLEOTIDE SEQUENCE [LARGE SCALE GENOMIC DNA]</scope>
</reference>
<dbReference type="AlphaFoldDB" id="A0A3L6Q653"/>
<accession>A0A3L6Q653</accession>
<proteinExistence type="predicted"/>
<protein>
    <submittedName>
        <fullName evidence="1">Uncharacterized protein</fullName>
    </submittedName>
</protein>
<comment type="caution">
    <text evidence="1">The sequence shown here is derived from an EMBL/GenBank/DDBJ whole genome shotgun (WGS) entry which is preliminary data.</text>
</comment>
<organism evidence="1 2">
    <name type="scientific">Panicum miliaceum</name>
    <name type="common">Proso millet</name>
    <name type="synonym">Broomcorn millet</name>
    <dbReference type="NCBI Taxonomy" id="4540"/>
    <lineage>
        <taxon>Eukaryota</taxon>
        <taxon>Viridiplantae</taxon>
        <taxon>Streptophyta</taxon>
        <taxon>Embryophyta</taxon>
        <taxon>Tracheophyta</taxon>
        <taxon>Spermatophyta</taxon>
        <taxon>Magnoliopsida</taxon>
        <taxon>Liliopsida</taxon>
        <taxon>Poales</taxon>
        <taxon>Poaceae</taxon>
        <taxon>PACMAD clade</taxon>
        <taxon>Panicoideae</taxon>
        <taxon>Panicodae</taxon>
        <taxon>Paniceae</taxon>
        <taxon>Panicinae</taxon>
        <taxon>Panicum</taxon>
        <taxon>Panicum sect. Panicum</taxon>
    </lineage>
</organism>
<dbReference type="EMBL" id="PQIB02000013">
    <property type="protein sequence ID" value="RLM73153.1"/>
    <property type="molecule type" value="Genomic_DNA"/>
</dbReference>
<evidence type="ECO:0000313" key="1">
    <source>
        <dbReference type="EMBL" id="RLM73153.1"/>
    </source>
</evidence>
<dbReference type="OrthoDB" id="671759at2759"/>
<keyword evidence="2" id="KW-1185">Reference proteome</keyword>
<name>A0A3L6Q653_PANMI</name>
<evidence type="ECO:0000313" key="2">
    <source>
        <dbReference type="Proteomes" id="UP000275267"/>
    </source>
</evidence>
<gene>
    <name evidence="1" type="ORF">C2845_PM15G24170</name>
</gene>
<sequence length="108" mass="12142">MARLASVVRWCGGWRERRARRQKLLRWRQHSGGTVWLGRRRSCRLAVSRLLRWRLVAELLRPIRKALMEMVAGAAGGAGSGSAGRRQLVTLPQLNFPFVGTLTLPVVA</sequence>
<dbReference type="Proteomes" id="UP000275267">
    <property type="component" value="Unassembled WGS sequence"/>
</dbReference>